<dbReference type="InterPro" id="IPR035965">
    <property type="entry name" value="PAS-like_dom_sf"/>
</dbReference>
<dbReference type="SUPFAM" id="SSF55874">
    <property type="entry name" value="ATPase domain of HSP90 chaperone/DNA topoisomerase II/histidine kinase"/>
    <property type="match status" value="1"/>
</dbReference>
<dbReference type="Pfam" id="PF02518">
    <property type="entry name" value="HATPase_c"/>
    <property type="match status" value="1"/>
</dbReference>
<dbReference type="Gene3D" id="3.40.50.2300">
    <property type="match status" value="1"/>
</dbReference>
<feature type="domain" description="Response regulatory" evidence="5">
    <location>
        <begin position="826"/>
        <end position="915"/>
    </location>
</feature>
<sequence>MPPAKDEVARYPHPAFLLPTDWDSNGDVTWGNAAWRAVVEKRTLFELASDGDCERLRVWIDKASAAPLRVEFTFGAYELAQTATDDGFVVISMPCMKGIKRTGMSVPCQRPSPSNSAHVVEYTAPQLTTVPDDNNKLLGSIANDLMIPLGLVSGPLDDLKQEIASDDAVQLLKLARRNVGRLRSLVTTLIEVSSMKHSQESADFVRTNLGAFTREISAVFIKSFEKSSSSLNVNCDLADKPVYIDRQSWEKIIVALLRMATHYNNGGVVDFHIEAAGSLSSETNAPGGVVLDFALISRLVNVHGGKLALRGNKTSCVTISLPLGSAHLPQDRLYQGTEPPAYEVSKWDDSDDGSLSSPMSVRGVDRSTLQFEPTDCVLLVDVFEAKDKDEALRIIERTPPTLVIADTMLPSDGEGLVATMRRGSRTINTIPVILLTGHERSDAGAADDYLLRPFNARELLLRGHMQMQMAKRRVLLENMYDQQADEMRMLMDESPIGIFRGDPGGAITYYNDALYDLSGHPRGTDLQDWPQYIKEEYRKPLLEAWEHCRNSDQMEYTMDAQWIGGRWGSRRSSALATERARVAEEQRRNAENAKAEVDLLVDITSHEIRNPISSLMQCASLVRTNLVGLRSELQKLVGDSFYPTEQLVQTLGDDIEALDNIYACGLAQERISNDVLALGKAQLNLLDIHNIDVNIKDEVQRIVNVFKNEARMGRIRLSLEFSEALDRLQVDHVMLDPVRFGQIKQRRIDVHVDIGTSPPQNGVCTLSDGPVTLDTDLYLCVSVADTGPGLLPSELETLFQRFSQASSKTHTVFGGSGLGLFVCRKITELMGGHIEVASRYTEGSVFRFFVKTRAVNGLEAVERVRAAPFDCILMDLEMPVMDGYTATRTIREDEAQSVSASAIIALSRFSNPALI</sequence>
<dbReference type="PROSITE" id="PS50109">
    <property type="entry name" value="HIS_KIN"/>
    <property type="match status" value="1"/>
</dbReference>
<dbReference type="PRINTS" id="PR00344">
    <property type="entry name" value="BCTRLSENSOR"/>
</dbReference>
<dbReference type="InterPro" id="IPR004358">
    <property type="entry name" value="Sig_transdc_His_kin-like_C"/>
</dbReference>
<comment type="caution">
    <text evidence="7">The sequence shown here is derived from an EMBL/GenBank/DDBJ whole genome shotgun (WGS) entry which is preliminary data.</text>
</comment>
<dbReference type="PROSITE" id="PS50110">
    <property type="entry name" value="RESPONSE_REGULATORY"/>
    <property type="match status" value="2"/>
</dbReference>
<dbReference type="Gene3D" id="1.10.287.130">
    <property type="match status" value="1"/>
</dbReference>
<feature type="coiled-coil region" evidence="3">
    <location>
        <begin position="573"/>
        <end position="603"/>
    </location>
</feature>
<accession>K1VVT9</accession>
<dbReference type="AlphaFoldDB" id="K1VVT9"/>
<feature type="domain" description="Response regulatory" evidence="5">
    <location>
        <begin position="351"/>
        <end position="467"/>
    </location>
</feature>
<dbReference type="CDD" id="cd00130">
    <property type="entry name" value="PAS"/>
    <property type="match status" value="1"/>
</dbReference>
<dbReference type="CDD" id="cd17546">
    <property type="entry name" value="REC_hyHK_CKI1_RcsC-like"/>
    <property type="match status" value="1"/>
</dbReference>
<evidence type="ECO:0000256" key="2">
    <source>
        <dbReference type="PROSITE-ProRule" id="PRU00169"/>
    </source>
</evidence>
<dbReference type="InParanoid" id="K1VVT9"/>
<dbReference type="HOGENOM" id="CLU_014604_0_0_1"/>
<dbReference type="InterPro" id="IPR001789">
    <property type="entry name" value="Sig_transdc_resp-reg_receiver"/>
</dbReference>
<proteinExistence type="predicted"/>
<evidence type="ECO:0000259" key="5">
    <source>
        <dbReference type="PROSITE" id="PS50110"/>
    </source>
</evidence>
<organism evidence="7 8">
    <name type="scientific">Trichosporon asahii var. asahii (strain CBS 8904)</name>
    <name type="common">Yeast</name>
    <dbReference type="NCBI Taxonomy" id="1220162"/>
    <lineage>
        <taxon>Eukaryota</taxon>
        <taxon>Fungi</taxon>
        <taxon>Dikarya</taxon>
        <taxon>Basidiomycota</taxon>
        <taxon>Agaricomycotina</taxon>
        <taxon>Tremellomycetes</taxon>
        <taxon>Trichosporonales</taxon>
        <taxon>Trichosporonaceae</taxon>
        <taxon>Trichosporon</taxon>
    </lineage>
</organism>
<dbReference type="PROSITE" id="PS50112">
    <property type="entry name" value="PAS"/>
    <property type="match status" value="1"/>
</dbReference>
<dbReference type="SUPFAM" id="SSF55785">
    <property type="entry name" value="PYP-like sensor domain (PAS domain)"/>
    <property type="match status" value="1"/>
</dbReference>
<dbReference type="InterPro" id="IPR003594">
    <property type="entry name" value="HATPase_dom"/>
</dbReference>
<dbReference type="GO" id="GO:0000155">
    <property type="term" value="F:phosphorelay sensor kinase activity"/>
    <property type="evidence" value="ECO:0007669"/>
    <property type="project" value="InterPro"/>
</dbReference>
<feature type="domain" description="Histidine kinase" evidence="4">
    <location>
        <begin position="603"/>
        <end position="854"/>
    </location>
</feature>
<dbReference type="Pfam" id="PF00072">
    <property type="entry name" value="Response_reg"/>
    <property type="match status" value="1"/>
</dbReference>
<feature type="modified residue" description="4-aspartylphosphate" evidence="2">
    <location>
        <position position="406"/>
    </location>
</feature>
<dbReference type="Gene3D" id="3.30.565.10">
    <property type="entry name" value="Histidine kinase-like ATPase, C-terminal domain"/>
    <property type="match status" value="2"/>
</dbReference>
<dbReference type="SMART" id="SM00091">
    <property type="entry name" value="PAS"/>
    <property type="match status" value="1"/>
</dbReference>
<dbReference type="PANTHER" id="PTHR43547">
    <property type="entry name" value="TWO-COMPONENT HISTIDINE KINASE"/>
    <property type="match status" value="1"/>
</dbReference>
<protein>
    <submittedName>
        <fullName evidence="7">CnHHK4</fullName>
    </submittedName>
</protein>
<dbReference type="PANTHER" id="PTHR43547:SF2">
    <property type="entry name" value="HYBRID SIGNAL TRANSDUCTION HISTIDINE KINASE C"/>
    <property type="match status" value="1"/>
</dbReference>
<evidence type="ECO:0000313" key="7">
    <source>
        <dbReference type="EMBL" id="EKD00968.1"/>
    </source>
</evidence>
<dbReference type="Gene3D" id="3.30.450.20">
    <property type="entry name" value="PAS domain"/>
    <property type="match status" value="1"/>
</dbReference>
<dbReference type="SUPFAM" id="SSF52172">
    <property type="entry name" value="CheY-like"/>
    <property type="match status" value="2"/>
</dbReference>
<evidence type="ECO:0000259" key="6">
    <source>
        <dbReference type="PROSITE" id="PS50112"/>
    </source>
</evidence>
<dbReference type="InterPro" id="IPR000014">
    <property type="entry name" value="PAS"/>
</dbReference>
<dbReference type="InterPro" id="IPR013785">
    <property type="entry name" value="Aldolase_TIM"/>
</dbReference>
<dbReference type="SUPFAM" id="SSF47384">
    <property type="entry name" value="Homodimeric domain of signal transducing histidine kinase"/>
    <property type="match status" value="1"/>
</dbReference>
<feature type="domain" description="PAS" evidence="6">
    <location>
        <begin position="483"/>
        <end position="519"/>
    </location>
</feature>
<evidence type="ECO:0000313" key="8">
    <source>
        <dbReference type="Proteomes" id="UP000006757"/>
    </source>
</evidence>
<dbReference type="InterPro" id="IPR005467">
    <property type="entry name" value="His_kinase_dom"/>
</dbReference>
<feature type="modified residue" description="4-aspartylphosphate" evidence="2">
    <location>
        <position position="875"/>
    </location>
</feature>
<dbReference type="InterPro" id="IPR036097">
    <property type="entry name" value="HisK_dim/P_sf"/>
</dbReference>
<dbReference type="Gene3D" id="3.20.20.70">
    <property type="entry name" value="Aldolase class I"/>
    <property type="match status" value="1"/>
</dbReference>
<dbReference type="Proteomes" id="UP000006757">
    <property type="component" value="Unassembled WGS sequence"/>
</dbReference>
<keyword evidence="8" id="KW-1185">Reference proteome</keyword>
<dbReference type="EMBL" id="AMBO01000330">
    <property type="protein sequence ID" value="EKD00968.1"/>
    <property type="molecule type" value="Genomic_DNA"/>
</dbReference>
<gene>
    <name evidence="7" type="ORF">A1Q2_04735</name>
</gene>
<dbReference type="STRING" id="1220162.K1VVT9"/>
<dbReference type="SMART" id="SM00387">
    <property type="entry name" value="HATPase_c"/>
    <property type="match status" value="1"/>
</dbReference>
<evidence type="ECO:0000259" key="4">
    <source>
        <dbReference type="PROSITE" id="PS50109"/>
    </source>
</evidence>
<keyword evidence="3" id="KW-0175">Coiled coil</keyword>
<evidence type="ECO:0000256" key="1">
    <source>
        <dbReference type="ARBA" id="ARBA00022553"/>
    </source>
</evidence>
<reference evidence="7 8" key="1">
    <citation type="journal article" date="2012" name="Eukaryot. Cell">
        <title>Genome sequence of the Trichosporon asahii environmental strain CBS 8904.</title>
        <authorList>
            <person name="Yang R.Y."/>
            <person name="Li H.T."/>
            <person name="Zhu H."/>
            <person name="Zhou G.P."/>
            <person name="Wang M."/>
            <person name="Wang L."/>
        </authorList>
    </citation>
    <scope>NUCLEOTIDE SEQUENCE [LARGE SCALE GENOMIC DNA]</scope>
    <source>
        <strain evidence="7 8">CBS 8904</strain>
    </source>
</reference>
<keyword evidence="1 2" id="KW-0597">Phosphoprotein</keyword>
<name>K1VVT9_TRIAC</name>
<dbReference type="InterPro" id="IPR011006">
    <property type="entry name" value="CheY-like_superfamily"/>
</dbReference>
<dbReference type="eggNOG" id="KOG0519">
    <property type="taxonomic scope" value="Eukaryota"/>
</dbReference>
<evidence type="ECO:0000256" key="3">
    <source>
        <dbReference type="SAM" id="Coils"/>
    </source>
</evidence>
<dbReference type="InterPro" id="IPR036890">
    <property type="entry name" value="HATPase_C_sf"/>
</dbReference>